<proteinExistence type="predicted"/>
<dbReference type="VEuPathDB" id="FungiDB:FMAN_13105"/>
<accession>A0A1L7TA18</accession>
<organism evidence="1 2">
    <name type="scientific">Fusarium mangiferae</name>
    <name type="common">Mango malformation disease fungus</name>
    <dbReference type="NCBI Taxonomy" id="192010"/>
    <lineage>
        <taxon>Eukaryota</taxon>
        <taxon>Fungi</taxon>
        <taxon>Dikarya</taxon>
        <taxon>Ascomycota</taxon>
        <taxon>Pezizomycotina</taxon>
        <taxon>Sordariomycetes</taxon>
        <taxon>Hypocreomycetidae</taxon>
        <taxon>Hypocreales</taxon>
        <taxon>Nectriaceae</taxon>
        <taxon>Fusarium</taxon>
        <taxon>Fusarium fujikuroi species complex</taxon>
    </lineage>
</organism>
<protein>
    <submittedName>
        <fullName evidence="1">Uncharacterized protein</fullName>
    </submittedName>
</protein>
<evidence type="ECO:0000313" key="1">
    <source>
        <dbReference type="EMBL" id="CVK94779.1"/>
    </source>
</evidence>
<dbReference type="EMBL" id="FCQH01000007">
    <property type="protein sequence ID" value="CVK94779.1"/>
    <property type="molecule type" value="Genomic_DNA"/>
</dbReference>
<comment type="caution">
    <text evidence="1">The sequence shown here is derived from an EMBL/GenBank/DDBJ whole genome shotgun (WGS) entry which is preliminary data.</text>
</comment>
<gene>
    <name evidence="1" type="ORF">FMAN_13105</name>
</gene>
<dbReference type="GeneID" id="65092354"/>
<name>A0A1L7TA18_FUSMA</name>
<dbReference type="RefSeq" id="XP_041682987.1">
    <property type="nucleotide sequence ID" value="XM_041832534.1"/>
</dbReference>
<dbReference type="Proteomes" id="UP000184255">
    <property type="component" value="Unassembled WGS sequence"/>
</dbReference>
<evidence type="ECO:0000313" key="2">
    <source>
        <dbReference type="Proteomes" id="UP000184255"/>
    </source>
</evidence>
<reference evidence="2" key="1">
    <citation type="journal article" date="2016" name="Genome Biol. Evol.">
        <title>Comparative 'omics' of the Fusarium fujikuroi species complex highlights differences in genetic potential and metabolite synthesis.</title>
        <authorList>
            <person name="Niehaus E.-M."/>
            <person name="Muensterkoetter M."/>
            <person name="Proctor R.H."/>
            <person name="Brown D.W."/>
            <person name="Sharon A."/>
            <person name="Idan Y."/>
            <person name="Oren-Young L."/>
            <person name="Sieber C.M."/>
            <person name="Novak O."/>
            <person name="Pencik A."/>
            <person name="Tarkowska D."/>
            <person name="Hromadova K."/>
            <person name="Freeman S."/>
            <person name="Maymon M."/>
            <person name="Elazar M."/>
            <person name="Youssef S.A."/>
            <person name="El-Shabrawy E.S.M."/>
            <person name="Shalaby A.B.A."/>
            <person name="Houterman P."/>
            <person name="Brock N.L."/>
            <person name="Burkhardt I."/>
            <person name="Tsavkelova E.A."/>
            <person name="Dickschat J.S."/>
            <person name="Galuszka P."/>
            <person name="Gueldener U."/>
            <person name="Tudzynski B."/>
        </authorList>
    </citation>
    <scope>NUCLEOTIDE SEQUENCE [LARGE SCALE GENOMIC DNA]</scope>
    <source>
        <strain evidence="2">MRC7560</strain>
    </source>
</reference>
<sequence length="127" mass="14467">MERELTLRAIRQALNTSETADTECKRIADLADGRYERFNENNEAEVQSFHTDSGSIREFFQDYFTEVAELISLRSTEGILGGGLDAKLIDADGEIIRAWADLLFKEYSEKEEYLGCADHLLAVLRKK</sequence>
<keyword evidence="2" id="KW-1185">Reference proteome</keyword>
<dbReference type="AlphaFoldDB" id="A0A1L7TA18"/>